<dbReference type="EMBL" id="JALBUU010000125">
    <property type="protein sequence ID" value="MCI0756372.1"/>
    <property type="molecule type" value="Genomic_DNA"/>
</dbReference>
<keyword evidence="3" id="KW-1185">Reference proteome</keyword>
<dbReference type="PANTHER" id="PTHR35525">
    <property type="entry name" value="BLL6575 PROTEIN"/>
    <property type="match status" value="1"/>
</dbReference>
<dbReference type="InterPro" id="IPR021005">
    <property type="entry name" value="Znf_CGNR"/>
</dbReference>
<evidence type="ECO:0000313" key="3">
    <source>
        <dbReference type="Proteomes" id="UP001201985"/>
    </source>
</evidence>
<feature type="domain" description="Zinc finger CGNR" evidence="1">
    <location>
        <begin position="166"/>
        <end position="208"/>
    </location>
</feature>
<proteinExistence type="predicted"/>
<evidence type="ECO:0000313" key="2">
    <source>
        <dbReference type="EMBL" id="MCI0756372.1"/>
    </source>
</evidence>
<name>A0ABS9WAP7_9PROT</name>
<dbReference type="SUPFAM" id="SSF160904">
    <property type="entry name" value="Jann2411-like"/>
    <property type="match status" value="1"/>
</dbReference>
<accession>A0ABS9WAP7</accession>
<dbReference type="Gene3D" id="1.10.3300.10">
    <property type="entry name" value="Jann2411-like domain"/>
    <property type="match status" value="1"/>
</dbReference>
<reference evidence="2 3" key="1">
    <citation type="submission" date="2022-03" db="EMBL/GenBank/DDBJ databases">
        <title>Complete genome analysis of Roseomonas KG 17.1 : a prolific producer of plant growth promoters.</title>
        <authorList>
            <person name="Saadouli I."/>
            <person name="Najjari A."/>
            <person name="Mosbah A."/>
            <person name="Ouzari H.I."/>
        </authorList>
    </citation>
    <scope>NUCLEOTIDE SEQUENCE [LARGE SCALE GENOMIC DNA]</scope>
    <source>
        <strain evidence="2 3">KG17-1</strain>
    </source>
</reference>
<dbReference type="InterPro" id="IPR010852">
    <property type="entry name" value="ABATE"/>
</dbReference>
<dbReference type="InterPro" id="IPR023286">
    <property type="entry name" value="ABATE_dom_sf"/>
</dbReference>
<gene>
    <name evidence="2" type="ORF">MON41_22295</name>
</gene>
<organism evidence="2 3">
    <name type="scientific">Teichococcus vastitatis</name>
    <dbReference type="NCBI Taxonomy" id="2307076"/>
    <lineage>
        <taxon>Bacteria</taxon>
        <taxon>Pseudomonadati</taxon>
        <taxon>Pseudomonadota</taxon>
        <taxon>Alphaproteobacteria</taxon>
        <taxon>Acetobacterales</taxon>
        <taxon>Roseomonadaceae</taxon>
        <taxon>Roseomonas</taxon>
    </lineage>
</organism>
<comment type="caution">
    <text evidence="2">The sequence shown here is derived from an EMBL/GenBank/DDBJ whole genome shotgun (WGS) entry which is preliminary data.</text>
</comment>
<sequence>MPALILLGMEKHLSVATMRMLGGHPGLDLANTVDCRHGRFGPDLLTSYVDLVEWAQRAGLLGAGAAARLREWSAQHPEDAEATLRRAKDLREALYRVFSALASGAEPSLPDLERIGDEARRAQAQRRLARTASGYAWIWPNDAPDALVGRLAHDAAELLTTPRLGRVKECFGPHCGWLFLDTSRNGSRRWCSEEGCGTRIRVARHRARTRQHPSEAG</sequence>
<protein>
    <submittedName>
        <fullName evidence="2">ABATE domain-containing protein</fullName>
    </submittedName>
</protein>
<evidence type="ECO:0000259" key="1">
    <source>
        <dbReference type="Pfam" id="PF11706"/>
    </source>
</evidence>
<dbReference type="Pfam" id="PF11706">
    <property type="entry name" value="zf-CGNR"/>
    <property type="match status" value="1"/>
</dbReference>
<dbReference type="RefSeq" id="WP_241793909.1">
    <property type="nucleotide sequence ID" value="NZ_JALBUU010000125.1"/>
</dbReference>
<dbReference type="PANTHER" id="PTHR35525:SF3">
    <property type="entry name" value="BLL6575 PROTEIN"/>
    <property type="match status" value="1"/>
</dbReference>
<dbReference type="Pfam" id="PF07336">
    <property type="entry name" value="ABATE"/>
    <property type="match status" value="1"/>
</dbReference>
<dbReference type="Proteomes" id="UP001201985">
    <property type="component" value="Unassembled WGS sequence"/>
</dbReference>